<comment type="caution">
    <text evidence="5">The sequence shown here is derived from an EMBL/GenBank/DDBJ whole genome shotgun (WGS) entry which is preliminary data.</text>
</comment>
<evidence type="ECO:0000313" key="10">
    <source>
        <dbReference type="EMBL" id="RFS44049.1"/>
    </source>
</evidence>
<evidence type="ECO:0000313" key="8">
    <source>
        <dbReference type="EMBL" id="RFS43317.1"/>
    </source>
</evidence>
<evidence type="ECO:0000313" key="2">
    <source>
        <dbReference type="EMBL" id="RFS37373.1"/>
    </source>
</evidence>
<keyword evidence="13" id="KW-1185">Reference proteome</keyword>
<dbReference type="EMBL" id="QVFU01000093">
    <property type="protein sequence ID" value="RFS40970.1"/>
    <property type="molecule type" value="Genomic_DNA"/>
</dbReference>
<dbReference type="EMBL" id="QVFU01000183">
    <property type="protein sequence ID" value="RFS37373.1"/>
    <property type="molecule type" value="Genomic_DNA"/>
</dbReference>
<evidence type="ECO:0000313" key="5">
    <source>
        <dbReference type="EMBL" id="RFS40970.1"/>
    </source>
</evidence>
<evidence type="ECO:0000313" key="3">
    <source>
        <dbReference type="EMBL" id="RFS37678.1"/>
    </source>
</evidence>
<dbReference type="EMBL" id="QVFU01000030">
    <property type="protein sequence ID" value="RFS44447.1"/>
    <property type="molecule type" value="Genomic_DNA"/>
</dbReference>
<dbReference type="EMBL" id="QVFU01000077">
    <property type="protein sequence ID" value="RFS43182.1"/>
    <property type="molecule type" value="Genomic_DNA"/>
</dbReference>
<dbReference type="EMBL" id="QVFU01000089">
    <property type="protein sequence ID" value="RFS40996.1"/>
    <property type="molecule type" value="Genomic_DNA"/>
</dbReference>
<sequence>PVKADQAANRRKKGSAGGRPPAFDPSAYRQRHAVECGISLLKQHRAVATRYDKLAVRYEATATISMIDNWLRRLERHL</sequence>
<dbReference type="OrthoDB" id="4546548at2"/>
<protein>
    <submittedName>
        <fullName evidence="5">IS5/IS1182 family transposase</fullName>
    </submittedName>
</protein>
<evidence type="ECO:0000313" key="9">
    <source>
        <dbReference type="EMBL" id="RFS43821.1"/>
    </source>
</evidence>
<dbReference type="EMBL" id="QVFU01000044">
    <property type="protein sequence ID" value="RFS43821.1"/>
    <property type="molecule type" value="Genomic_DNA"/>
</dbReference>
<proteinExistence type="predicted"/>
<dbReference type="EMBL" id="QVFU01000157">
    <property type="protein sequence ID" value="RFS37678.1"/>
    <property type="molecule type" value="Genomic_DNA"/>
</dbReference>
<dbReference type="EMBL" id="QVFU01000067">
    <property type="protein sequence ID" value="RFS43317.1"/>
    <property type="molecule type" value="Genomic_DNA"/>
</dbReference>
<feature type="non-terminal residue" evidence="5">
    <location>
        <position position="1"/>
    </location>
</feature>
<dbReference type="Proteomes" id="UP000262621">
    <property type="component" value="Unassembled WGS sequence"/>
</dbReference>
<evidence type="ECO:0000313" key="6">
    <source>
        <dbReference type="EMBL" id="RFS40996.1"/>
    </source>
</evidence>
<evidence type="ECO:0000313" key="11">
    <source>
        <dbReference type="EMBL" id="RFS44138.1"/>
    </source>
</evidence>
<evidence type="ECO:0000313" key="12">
    <source>
        <dbReference type="EMBL" id="RFS44447.1"/>
    </source>
</evidence>
<dbReference type="EMBL" id="QVFU01000096">
    <property type="protein sequence ID" value="RFS40949.1"/>
    <property type="molecule type" value="Genomic_DNA"/>
</dbReference>
<gene>
    <name evidence="12" type="ORF">D0Q02_22465</name>
    <name evidence="11" type="ORF">D0Q02_24080</name>
    <name evidence="10" type="ORF">D0Q02_24615</name>
    <name evidence="9" type="ORF">D0Q02_25800</name>
    <name evidence="8" type="ORF">D0Q02_28410</name>
    <name evidence="7" type="ORF">D0Q02_29185</name>
    <name evidence="6" type="ORF">D0Q02_29835</name>
    <name evidence="5" type="ORF">D0Q02_30060</name>
    <name evidence="4" type="ORF">D0Q02_30175</name>
    <name evidence="3" type="ORF">D0Q02_31230</name>
    <name evidence="2" type="ORF">D0Q02_31445</name>
</gene>
<accession>A0A372FQS2</accession>
<dbReference type="AlphaFoldDB" id="A0A372FQS2"/>
<feature type="region of interest" description="Disordered" evidence="1">
    <location>
        <begin position="1"/>
        <end position="26"/>
    </location>
</feature>
<evidence type="ECO:0000313" key="13">
    <source>
        <dbReference type="Proteomes" id="UP000262621"/>
    </source>
</evidence>
<reference evidence="5 13" key="1">
    <citation type="submission" date="2018-08" db="EMBL/GenBank/DDBJ databases">
        <title>Verrucosispora craniellae sp. nov., isolated from a marine sponge in the South China Sea.</title>
        <authorList>
            <person name="Li L."/>
            <person name="Lin H.W."/>
        </authorList>
    </citation>
    <scope>NUCLEOTIDE SEQUENCE [LARGE SCALE GENOMIC DNA]</scope>
    <source>
        <strain evidence="5 13">LHW63014</strain>
    </source>
</reference>
<organism evidence="5 13">
    <name type="scientific">Micromonospora craniellae</name>
    <dbReference type="NCBI Taxonomy" id="2294034"/>
    <lineage>
        <taxon>Bacteria</taxon>
        <taxon>Bacillati</taxon>
        <taxon>Actinomycetota</taxon>
        <taxon>Actinomycetes</taxon>
        <taxon>Micromonosporales</taxon>
        <taxon>Micromonosporaceae</taxon>
        <taxon>Micromonospora</taxon>
    </lineage>
</organism>
<dbReference type="EMBL" id="QVFU01000036">
    <property type="protein sequence ID" value="RFS44138.1"/>
    <property type="molecule type" value="Genomic_DNA"/>
</dbReference>
<name>A0A372FQS2_9ACTN</name>
<evidence type="ECO:0000313" key="7">
    <source>
        <dbReference type="EMBL" id="RFS43182.1"/>
    </source>
</evidence>
<dbReference type="EMBL" id="QVFU01000038">
    <property type="protein sequence ID" value="RFS44049.1"/>
    <property type="molecule type" value="Genomic_DNA"/>
</dbReference>
<evidence type="ECO:0000256" key="1">
    <source>
        <dbReference type="SAM" id="MobiDB-lite"/>
    </source>
</evidence>
<evidence type="ECO:0000313" key="4">
    <source>
        <dbReference type="EMBL" id="RFS40949.1"/>
    </source>
</evidence>